<dbReference type="STRING" id="1302659.I858_000445"/>
<dbReference type="EMBL" id="CP016540">
    <property type="protein sequence ID" value="ANU25545.1"/>
    <property type="molecule type" value="Genomic_DNA"/>
</dbReference>
<dbReference type="Proteomes" id="UP000053354">
    <property type="component" value="Chromosome"/>
</dbReference>
<sequence length="150" mass="17909">MSLFKSKKQSFDTQYVEIPDTAFDENLKREIQKLESYAEELARSLQKKYSKEFEKKNRKNLKVYLERNIDGDEIEGISSDNAFEKEYRSVLAMEYDGFEDDEQYEDIDISLWYYFGGYRHGTGGLYKLAQDNLEIEMEEALKELLERFQK</sequence>
<dbReference type="AlphaFoldDB" id="A0A1B1RX79"/>
<dbReference type="KEGG" id="pll:I858_000445"/>
<evidence type="ECO:0000313" key="1">
    <source>
        <dbReference type="EMBL" id="ANU25545.1"/>
    </source>
</evidence>
<organism evidence="1 2">
    <name type="scientific">Planococcus versutus</name>
    <dbReference type="NCBI Taxonomy" id="1302659"/>
    <lineage>
        <taxon>Bacteria</taxon>
        <taxon>Bacillati</taxon>
        <taxon>Bacillota</taxon>
        <taxon>Bacilli</taxon>
        <taxon>Bacillales</taxon>
        <taxon>Caryophanaceae</taxon>
        <taxon>Planococcus</taxon>
    </lineage>
</organism>
<name>A0A1B1RX79_9BACL</name>
<evidence type="ECO:0000313" key="2">
    <source>
        <dbReference type="Proteomes" id="UP000053354"/>
    </source>
</evidence>
<reference evidence="1" key="1">
    <citation type="submission" date="2016-10" db="EMBL/GenBank/DDBJ databases">
        <authorList>
            <person name="See-Too W.S."/>
        </authorList>
    </citation>
    <scope>NUCLEOTIDE SEQUENCE</scope>
    <source>
        <strain evidence="1">L10.15</strain>
    </source>
</reference>
<protein>
    <submittedName>
        <fullName evidence="1">Uncharacterized protein</fullName>
    </submittedName>
</protein>
<accession>A0A1B1RX79</accession>
<keyword evidence="2" id="KW-1185">Reference proteome</keyword>
<proteinExistence type="predicted"/>
<gene>
    <name evidence="1" type="ORF">I858_000445</name>
</gene>